<dbReference type="GO" id="GO:0009734">
    <property type="term" value="P:auxin-activated signaling pathway"/>
    <property type="evidence" value="ECO:0007669"/>
    <property type="project" value="UniProtKB-KW"/>
</dbReference>
<evidence type="ECO:0000256" key="6">
    <source>
        <dbReference type="ARBA" id="ARBA00023242"/>
    </source>
</evidence>
<dbReference type="Pfam" id="PF02309">
    <property type="entry name" value="AUX_IAA"/>
    <property type="match status" value="2"/>
</dbReference>
<organism evidence="12 13">
    <name type="scientific">Arabidopsis thaliana</name>
    <name type="common">Mouse-ear cress</name>
    <dbReference type="NCBI Taxonomy" id="3702"/>
    <lineage>
        <taxon>Eukaryota</taxon>
        <taxon>Viridiplantae</taxon>
        <taxon>Streptophyta</taxon>
        <taxon>Embryophyta</taxon>
        <taxon>Tracheophyta</taxon>
        <taxon>Spermatophyta</taxon>
        <taxon>Magnoliopsida</taxon>
        <taxon>eudicotyledons</taxon>
        <taxon>Gunneridae</taxon>
        <taxon>Pentapetalae</taxon>
        <taxon>rosids</taxon>
        <taxon>malvids</taxon>
        <taxon>Brassicales</taxon>
        <taxon>Brassicaceae</taxon>
        <taxon>Camelineae</taxon>
        <taxon>Arabidopsis</taxon>
    </lineage>
</organism>
<dbReference type="EMBL" id="LR881467">
    <property type="protein sequence ID" value="CAD5321561.1"/>
    <property type="molecule type" value="Genomic_DNA"/>
</dbReference>
<evidence type="ECO:0000256" key="5">
    <source>
        <dbReference type="ARBA" id="ARBA00023163"/>
    </source>
</evidence>
<feature type="compositionally biased region" description="Polar residues" evidence="9">
    <location>
        <begin position="459"/>
        <end position="490"/>
    </location>
</feature>
<dbReference type="SUPFAM" id="SSF54277">
    <property type="entry name" value="CAD &amp; PB1 domains"/>
    <property type="match status" value="1"/>
</dbReference>
<reference evidence="12 13" key="1">
    <citation type="submission" date="2020-09" db="EMBL/GenBank/DDBJ databases">
        <authorList>
            <person name="Ashkenazy H."/>
        </authorList>
    </citation>
    <scope>NUCLEOTIDE SEQUENCE [LARGE SCALE GENOMIC DNA]</scope>
    <source>
        <strain evidence="13">cv. Cdm-0</strain>
    </source>
</reference>
<sequence length="745" mass="83416">MANVEADFRTSGSNDDELYTELWRACAGPLVEVPRYGERVFYFPQGHMEQLVASTNQGVVDQEIPVFNLPPKILCRVLSVTLKAEHETDEVYAQITLQPEEDQSEPTSLDPPLVEPAKPTVDSFVKILTASDTSTHGGFSVLRKHATECLPSLDMTQPTPTQELVARDLHGYEWRFKHIFRGQPRRHLLTTGWSTFVTSKRLVAGDAFVFLRGETGDLRVGVRRLAKQQSTMPASVISSQSMRLGVLATASHAVTTTTIFVVFYKPRISQFIISVNKYMMAMKNAFSLGMRYRMRFEGEESPERIFTGTIIGSGDLSSQWPASKWRSLQIQWDEPSSIQRPNKVSPWEIEPFSPSALTPTPTQQQSKSKRSRPISEITGSPVASSFLSSFSQSHESNPSVKLLFQDPATERNSNKSVFSSGLQCKITEAPVTSSCRLFGFDLTSKPASATIPHDKQLISVDSNISDSTTKCQDPNSSNSPKEQKQQTSTRSRIKVQMQGTAVGRAVDLTLLRSYDELIKELEKMFEIEGELSPKDKWAIVFTDDEGDRMLVGDDPWNEFCKMAKKLFIYPSDEVKKMRSKSLLGDKAAKSRSLLYTSSPASPRVFASPIHTLASVPFCWEDQPGKPKHPLRPLSYPKCLDLPPRLLLPGEFTQMPLPERKHGLLRFLRRKGRGDVVVRGNYVFLSENQRAGDNINENNMKIMKFNRSGSYHGGGSVKGSHFWGSLCKGLKLAMPWKNKKMRSGSV</sequence>
<dbReference type="PROSITE" id="PS50863">
    <property type="entry name" value="B3"/>
    <property type="match status" value="1"/>
</dbReference>
<dbReference type="Gene3D" id="3.10.20.90">
    <property type="entry name" value="Phosphatidylinositol 3-kinase Catalytic Subunit, Chain A, domain 1"/>
    <property type="match status" value="1"/>
</dbReference>
<dbReference type="SMART" id="SM01019">
    <property type="entry name" value="B3"/>
    <property type="match status" value="1"/>
</dbReference>
<dbReference type="InterPro" id="IPR015300">
    <property type="entry name" value="DNA-bd_pseudobarrel_sf"/>
</dbReference>
<evidence type="ECO:0000256" key="3">
    <source>
        <dbReference type="ARBA" id="ARBA00023015"/>
    </source>
</evidence>
<keyword evidence="6 8" id="KW-0539">Nucleus</keyword>
<comment type="function">
    <text evidence="8">Auxin response factors (ARFs) are transcriptional factors that bind specifically to the DNA sequence 5'-TGTCTC-3' found in the auxin-responsive promoter elements (AuxREs).</text>
</comment>
<dbReference type="PANTHER" id="PTHR31384:SF8">
    <property type="entry name" value="AUXIN RESPONSE FACTOR 11"/>
    <property type="match status" value="1"/>
</dbReference>
<comment type="similarity">
    <text evidence="2 8">Belongs to the ARF family.</text>
</comment>
<dbReference type="InterPro" id="IPR010525">
    <property type="entry name" value="ARF_dom"/>
</dbReference>
<evidence type="ECO:0000259" key="10">
    <source>
        <dbReference type="PROSITE" id="PS50863"/>
    </source>
</evidence>
<feature type="region of interest" description="Disordered" evidence="9">
    <location>
        <begin position="337"/>
        <end position="377"/>
    </location>
</feature>
<dbReference type="FunFam" id="3.10.20.90:FF:000047">
    <property type="entry name" value="Auxin response factor"/>
    <property type="match status" value="1"/>
</dbReference>
<dbReference type="PANTHER" id="PTHR31384">
    <property type="entry name" value="AUXIN RESPONSE FACTOR 4-RELATED"/>
    <property type="match status" value="1"/>
</dbReference>
<evidence type="ECO:0000259" key="11">
    <source>
        <dbReference type="PROSITE" id="PS51745"/>
    </source>
</evidence>
<dbReference type="GO" id="GO:0006355">
    <property type="term" value="P:regulation of DNA-templated transcription"/>
    <property type="evidence" value="ECO:0007669"/>
    <property type="project" value="InterPro"/>
</dbReference>
<dbReference type="Pfam" id="PF02362">
    <property type="entry name" value="B3"/>
    <property type="match status" value="1"/>
</dbReference>
<feature type="domain" description="TF-B3" evidence="10">
    <location>
        <begin position="124"/>
        <end position="226"/>
    </location>
</feature>
<protein>
    <recommendedName>
        <fullName evidence="8">Auxin response factor</fullName>
    </recommendedName>
</protein>
<evidence type="ECO:0000313" key="12">
    <source>
        <dbReference type="EMBL" id="CAD5321561.1"/>
    </source>
</evidence>
<keyword evidence="4 8" id="KW-0238">DNA-binding</keyword>
<dbReference type="FunFam" id="2.30.30.1040:FF:000001">
    <property type="entry name" value="Auxin response factor"/>
    <property type="match status" value="1"/>
</dbReference>
<keyword evidence="7 8" id="KW-0927">Auxin signaling pathway</keyword>
<evidence type="ECO:0000256" key="9">
    <source>
        <dbReference type="SAM" id="MobiDB-lite"/>
    </source>
</evidence>
<dbReference type="InterPro" id="IPR044835">
    <property type="entry name" value="ARF_plant"/>
</dbReference>
<dbReference type="SUPFAM" id="SSF101936">
    <property type="entry name" value="DNA-binding pseudobarrel domain"/>
    <property type="match status" value="1"/>
</dbReference>
<dbReference type="InterPro" id="IPR007789">
    <property type="entry name" value="DUF688"/>
</dbReference>
<feature type="compositionally biased region" description="Polar residues" evidence="9">
    <location>
        <begin position="355"/>
        <end position="366"/>
    </location>
</feature>
<dbReference type="Gene3D" id="2.30.30.1040">
    <property type="match status" value="1"/>
</dbReference>
<evidence type="ECO:0000256" key="7">
    <source>
        <dbReference type="ARBA" id="ARBA00023294"/>
    </source>
</evidence>
<keyword evidence="5 8" id="KW-0804">Transcription</keyword>
<accession>A0A7G2EEI2</accession>
<dbReference type="Pfam" id="PF05097">
    <property type="entry name" value="DUF688"/>
    <property type="match status" value="1"/>
</dbReference>
<feature type="domain" description="PB1" evidence="11">
    <location>
        <begin position="490"/>
        <end position="573"/>
    </location>
</feature>
<evidence type="ECO:0000256" key="2">
    <source>
        <dbReference type="ARBA" id="ARBA00007853"/>
    </source>
</evidence>
<proteinExistence type="inferred from homology"/>
<evidence type="ECO:0000256" key="8">
    <source>
        <dbReference type="RuleBase" id="RU004561"/>
    </source>
</evidence>
<dbReference type="Pfam" id="PF06507">
    <property type="entry name" value="ARF_AD"/>
    <property type="match status" value="1"/>
</dbReference>
<dbReference type="InterPro" id="IPR053793">
    <property type="entry name" value="PB1-like"/>
</dbReference>
<dbReference type="FunFam" id="2.40.330.10:FF:000001">
    <property type="entry name" value="Auxin response factor"/>
    <property type="match status" value="1"/>
</dbReference>
<dbReference type="InterPro" id="IPR003340">
    <property type="entry name" value="B3_DNA-bd"/>
</dbReference>
<dbReference type="PROSITE" id="PS51745">
    <property type="entry name" value="PB1"/>
    <property type="match status" value="1"/>
</dbReference>
<dbReference type="AlphaFoldDB" id="A0A7G2EEI2"/>
<dbReference type="CDD" id="cd10017">
    <property type="entry name" value="B3_DNA"/>
    <property type="match status" value="1"/>
</dbReference>
<dbReference type="InterPro" id="IPR033389">
    <property type="entry name" value="AUX/IAA_dom"/>
</dbReference>
<evidence type="ECO:0000256" key="1">
    <source>
        <dbReference type="ARBA" id="ARBA00004123"/>
    </source>
</evidence>
<dbReference type="GO" id="GO:0005634">
    <property type="term" value="C:nucleus"/>
    <property type="evidence" value="ECO:0007669"/>
    <property type="project" value="UniProtKB-SubCell"/>
</dbReference>
<feature type="region of interest" description="Disordered" evidence="9">
    <location>
        <begin position="453"/>
        <end position="492"/>
    </location>
</feature>
<dbReference type="Gene3D" id="2.40.330.10">
    <property type="entry name" value="DNA-binding pseudobarrel domain"/>
    <property type="match status" value="1"/>
</dbReference>
<evidence type="ECO:0000256" key="4">
    <source>
        <dbReference type="ARBA" id="ARBA00023125"/>
    </source>
</evidence>
<name>A0A7G2EEI2_ARATH</name>
<comment type="subcellular location">
    <subcellularLocation>
        <location evidence="1 8">Nucleus</location>
    </subcellularLocation>
</comment>
<dbReference type="Proteomes" id="UP000516314">
    <property type="component" value="Chromosome 2"/>
</dbReference>
<gene>
    <name evidence="12" type="ORF">AT9943_LOCUS9621</name>
</gene>
<evidence type="ECO:0000313" key="13">
    <source>
        <dbReference type="Proteomes" id="UP000516314"/>
    </source>
</evidence>
<keyword evidence="3 8" id="KW-0805">Transcription regulation</keyword>
<dbReference type="GO" id="GO:0003677">
    <property type="term" value="F:DNA binding"/>
    <property type="evidence" value="ECO:0007669"/>
    <property type="project" value="UniProtKB-KW"/>
</dbReference>
<comment type="subunit">
    <text evidence="8">Homodimers and heterodimers.</text>
</comment>